<accession>A0A934SX85</accession>
<keyword evidence="2" id="KW-1185">Reference proteome</keyword>
<proteinExistence type="predicted"/>
<dbReference type="EMBL" id="JAEPBG010000018">
    <property type="protein sequence ID" value="MBK4738225.1"/>
    <property type="molecule type" value="Genomic_DNA"/>
</dbReference>
<comment type="caution">
    <text evidence="1">The sequence shown here is derived from an EMBL/GenBank/DDBJ whole genome shotgun (WGS) entry which is preliminary data.</text>
</comment>
<name>A0A934SX85_9BURK</name>
<protein>
    <submittedName>
        <fullName evidence="1">Uncharacterized protein</fullName>
    </submittedName>
</protein>
<organism evidence="1 2">
    <name type="scientific">Noviherbaspirillum pedocola</name>
    <dbReference type="NCBI Taxonomy" id="2801341"/>
    <lineage>
        <taxon>Bacteria</taxon>
        <taxon>Pseudomonadati</taxon>
        <taxon>Pseudomonadota</taxon>
        <taxon>Betaproteobacteria</taxon>
        <taxon>Burkholderiales</taxon>
        <taxon>Oxalobacteraceae</taxon>
        <taxon>Noviherbaspirillum</taxon>
    </lineage>
</organism>
<gene>
    <name evidence="1" type="ORF">JJB74_26680</name>
</gene>
<dbReference type="RefSeq" id="WP_200597248.1">
    <property type="nucleotide sequence ID" value="NZ_JAEPBG010000018.1"/>
</dbReference>
<sequence length="73" mass="8111">MPPMSGKLPELLQHQAAVAGNTQREEFISQAKAALEQARVTGLGYDADAVYAYIRERVARKQTSRPAAIKWRV</sequence>
<reference evidence="1" key="1">
    <citation type="submission" date="2021-01" db="EMBL/GenBank/DDBJ databases">
        <title>Genome sequence of strain Noviherbaspirillum sp. DKR-6.</title>
        <authorList>
            <person name="Chaudhary D.K."/>
        </authorList>
    </citation>
    <scope>NUCLEOTIDE SEQUENCE</scope>
    <source>
        <strain evidence="1">DKR-6</strain>
    </source>
</reference>
<dbReference type="AlphaFoldDB" id="A0A934SX85"/>
<evidence type="ECO:0000313" key="1">
    <source>
        <dbReference type="EMBL" id="MBK4738225.1"/>
    </source>
</evidence>
<evidence type="ECO:0000313" key="2">
    <source>
        <dbReference type="Proteomes" id="UP000622890"/>
    </source>
</evidence>
<dbReference type="Proteomes" id="UP000622890">
    <property type="component" value="Unassembled WGS sequence"/>
</dbReference>